<feature type="region of interest" description="Disordered" evidence="10">
    <location>
        <begin position="759"/>
        <end position="804"/>
    </location>
</feature>
<evidence type="ECO:0000313" key="13">
    <source>
        <dbReference type="EMBL" id="KAK7235089.1"/>
    </source>
</evidence>
<dbReference type="Pfam" id="PF00999">
    <property type="entry name" value="Na_H_Exchanger"/>
    <property type="match status" value="2"/>
</dbReference>
<keyword evidence="2" id="KW-0813">Transport</keyword>
<dbReference type="InterPro" id="IPR018490">
    <property type="entry name" value="cNMP-bd_dom_sf"/>
</dbReference>
<feature type="compositionally biased region" description="Acidic residues" evidence="10">
    <location>
        <begin position="1554"/>
        <end position="1567"/>
    </location>
</feature>
<feature type="transmembrane region" description="Helical" evidence="11">
    <location>
        <begin position="242"/>
        <end position="269"/>
    </location>
</feature>
<dbReference type="Proteomes" id="UP001363151">
    <property type="component" value="Unassembled WGS sequence"/>
</dbReference>
<dbReference type="InterPro" id="IPR000595">
    <property type="entry name" value="cNMP-bd_dom"/>
</dbReference>
<feature type="transmembrane region" description="Helical" evidence="11">
    <location>
        <begin position="128"/>
        <end position="150"/>
    </location>
</feature>
<evidence type="ECO:0000256" key="6">
    <source>
        <dbReference type="ARBA" id="ARBA00023053"/>
    </source>
</evidence>
<feature type="transmembrane region" description="Helical" evidence="11">
    <location>
        <begin position="372"/>
        <end position="392"/>
    </location>
</feature>
<dbReference type="PANTHER" id="PTHR10110:SF86">
    <property type="entry name" value="SODIUM_HYDROGEN EXCHANGER 7"/>
    <property type="match status" value="1"/>
</dbReference>
<keyword evidence="4 11" id="KW-0812">Transmembrane</keyword>
<dbReference type="InterPro" id="IPR006153">
    <property type="entry name" value="Cation/H_exchanger_TM"/>
</dbReference>
<evidence type="ECO:0000259" key="12">
    <source>
        <dbReference type="Pfam" id="PF00999"/>
    </source>
</evidence>
<feature type="compositionally biased region" description="Polar residues" evidence="10">
    <location>
        <begin position="1506"/>
        <end position="1525"/>
    </location>
</feature>
<keyword evidence="3" id="KW-1003">Cell membrane</keyword>
<evidence type="ECO:0000256" key="11">
    <source>
        <dbReference type="SAM" id="Phobius"/>
    </source>
</evidence>
<feature type="compositionally biased region" description="Low complexity" evidence="10">
    <location>
        <begin position="643"/>
        <end position="663"/>
    </location>
</feature>
<dbReference type="EMBL" id="JBBJCI010000298">
    <property type="protein sequence ID" value="KAK7235089.1"/>
    <property type="molecule type" value="Genomic_DNA"/>
</dbReference>
<evidence type="ECO:0000256" key="2">
    <source>
        <dbReference type="ARBA" id="ARBA00022448"/>
    </source>
</evidence>
<feature type="region of interest" description="Disordered" evidence="10">
    <location>
        <begin position="1206"/>
        <end position="1299"/>
    </location>
</feature>
<gene>
    <name evidence="13" type="ORF">SO694_00140039</name>
</gene>
<feature type="transmembrane region" description="Helical" evidence="11">
    <location>
        <begin position="289"/>
        <end position="311"/>
    </location>
</feature>
<feature type="compositionally biased region" description="Polar residues" evidence="10">
    <location>
        <begin position="1261"/>
        <end position="1271"/>
    </location>
</feature>
<feature type="transmembrane region" description="Helical" evidence="11">
    <location>
        <begin position="204"/>
        <end position="230"/>
    </location>
</feature>
<feature type="domain" description="Cation/H+ exchanger transmembrane" evidence="12">
    <location>
        <begin position="371"/>
        <end position="468"/>
    </location>
</feature>
<accession>A0ABR1FPR2</accession>
<keyword evidence="9" id="KW-0739">Sodium transport</keyword>
<feature type="region of interest" description="Disordered" evidence="10">
    <location>
        <begin position="1311"/>
        <end position="1332"/>
    </location>
</feature>
<evidence type="ECO:0000256" key="9">
    <source>
        <dbReference type="ARBA" id="ARBA00023201"/>
    </source>
</evidence>
<evidence type="ECO:0000256" key="3">
    <source>
        <dbReference type="ARBA" id="ARBA00022475"/>
    </source>
</evidence>
<feature type="transmembrane region" description="Helical" evidence="11">
    <location>
        <begin position="31"/>
        <end position="48"/>
    </location>
</feature>
<dbReference type="SUPFAM" id="SSF51206">
    <property type="entry name" value="cAMP-binding domain-like"/>
    <property type="match status" value="1"/>
</dbReference>
<comment type="caution">
    <text evidence="13">The sequence shown here is derived from an EMBL/GenBank/DDBJ whole genome shotgun (WGS) entry which is preliminary data.</text>
</comment>
<feature type="transmembrane region" description="Helical" evidence="11">
    <location>
        <begin position="412"/>
        <end position="431"/>
    </location>
</feature>
<feature type="compositionally biased region" description="Low complexity" evidence="10">
    <location>
        <begin position="788"/>
        <end position="800"/>
    </location>
</feature>
<dbReference type="InterPro" id="IPR018422">
    <property type="entry name" value="Cation/H_exchanger_CPA1"/>
</dbReference>
<keyword evidence="8 11" id="KW-0472">Membrane</keyword>
<evidence type="ECO:0000256" key="4">
    <source>
        <dbReference type="ARBA" id="ARBA00022692"/>
    </source>
</evidence>
<evidence type="ECO:0000256" key="1">
    <source>
        <dbReference type="ARBA" id="ARBA00004651"/>
    </source>
</evidence>
<keyword evidence="14" id="KW-1185">Reference proteome</keyword>
<proteinExistence type="predicted"/>
<feature type="transmembrane region" description="Helical" evidence="11">
    <location>
        <begin position="443"/>
        <end position="466"/>
    </location>
</feature>
<organism evidence="13 14">
    <name type="scientific">Aureococcus anophagefferens</name>
    <name type="common">Harmful bloom alga</name>
    <dbReference type="NCBI Taxonomy" id="44056"/>
    <lineage>
        <taxon>Eukaryota</taxon>
        <taxon>Sar</taxon>
        <taxon>Stramenopiles</taxon>
        <taxon>Ochrophyta</taxon>
        <taxon>Pelagophyceae</taxon>
        <taxon>Pelagomonadales</taxon>
        <taxon>Pelagomonadaceae</taxon>
        <taxon>Aureococcus</taxon>
    </lineage>
</organism>
<evidence type="ECO:0000256" key="5">
    <source>
        <dbReference type="ARBA" id="ARBA00022989"/>
    </source>
</evidence>
<feature type="region of interest" description="Disordered" evidence="10">
    <location>
        <begin position="636"/>
        <end position="746"/>
    </location>
</feature>
<feature type="compositionally biased region" description="Basic and acidic residues" evidence="10">
    <location>
        <begin position="669"/>
        <end position="690"/>
    </location>
</feature>
<comment type="subcellular location">
    <subcellularLocation>
        <location evidence="1">Cell membrane</location>
        <topology evidence="1">Multi-pass membrane protein</topology>
    </subcellularLocation>
</comment>
<keyword evidence="7" id="KW-0406">Ion transport</keyword>
<feature type="compositionally biased region" description="Polar residues" evidence="10">
    <location>
        <begin position="1232"/>
        <end position="1241"/>
    </location>
</feature>
<protein>
    <submittedName>
        <fullName evidence="13">Potassium:proton antiporter</fullName>
    </submittedName>
</protein>
<dbReference type="InterPro" id="IPR014710">
    <property type="entry name" value="RmlC-like_jellyroll"/>
</dbReference>
<feature type="domain" description="Cation/H+ exchanger transmembrane" evidence="12">
    <location>
        <begin position="15"/>
        <end position="314"/>
    </location>
</feature>
<name>A0ABR1FPR2_AURAN</name>
<keyword evidence="6" id="KW-0915">Sodium</keyword>
<evidence type="ECO:0000256" key="8">
    <source>
        <dbReference type="ARBA" id="ARBA00023136"/>
    </source>
</evidence>
<dbReference type="CDD" id="cd00038">
    <property type="entry name" value="CAP_ED"/>
    <property type="match status" value="1"/>
</dbReference>
<feature type="transmembrane region" description="Helical" evidence="11">
    <location>
        <begin position="69"/>
        <end position="86"/>
    </location>
</feature>
<feature type="compositionally biased region" description="Low complexity" evidence="10">
    <location>
        <begin position="1568"/>
        <end position="1585"/>
    </location>
</feature>
<dbReference type="Gene3D" id="6.10.140.1330">
    <property type="match status" value="1"/>
</dbReference>
<feature type="region of interest" description="Disordered" evidence="10">
    <location>
        <begin position="1500"/>
        <end position="1585"/>
    </location>
</feature>
<evidence type="ECO:0000256" key="7">
    <source>
        <dbReference type="ARBA" id="ARBA00023065"/>
    </source>
</evidence>
<dbReference type="PANTHER" id="PTHR10110">
    <property type="entry name" value="SODIUM/HYDROGEN EXCHANGER"/>
    <property type="match status" value="1"/>
</dbReference>
<evidence type="ECO:0000313" key="14">
    <source>
        <dbReference type="Proteomes" id="UP001363151"/>
    </source>
</evidence>
<evidence type="ECO:0000256" key="10">
    <source>
        <dbReference type="SAM" id="MobiDB-lite"/>
    </source>
</evidence>
<keyword evidence="5 11" id="KW-1133">Transmembrane helix</keyword>
<dbReference type="Gene3D" id="2.60.120.10">
    <property type="entry name" value="Jelly Rolls"/>
    <property type="match status" value="1"/>
</dbReference>
<sequence>MAMERFGMFTFVVILVLGVLSRQYLGRALRLPYTVILMVLGALTGLLIENRRNAFELNLKSWYDMTPQVILYCFVPILVFESAFMTDTHIFSRQKWQILTLAGPGVLVASILTGGFVKAVFTDYGWDWPTVLMFGAMMSATDPVAVVALLKELGVSERLGTLIEGESLLNDGTAIVVFDVFKHALEHKPCDAEMPSWQSVLRMLFRLGALGPVVGTAIGWCAATLLGYVLNDPLNEITITLITCYAAFAVAEGIVGTSGVLSVVFAGMYLSRYGRGRISADVEENLHSFWGVLAHVANTAVFFLSGLIMSVKVFGIKRSGSVVGECFKCGDDDDHAADHHRFLYGADARRALSGGYSADVETDCTTFRNRDVYYLLVLYVALHAIRGLVLVLSTPVLRSGIYGMSLNQGLVVAYGGLRGAIGLALALIVNETKGLPDQLQMRMLFHVSGIAILTLCVNGTTMVHVLNWTGLSKKTDAEDEIFAHVTVDVDKKLANEIASLTREQYLGDADWKMVWRYLPVFSVETYWLRLRDGHIVLSDAEREDLASWSEAPRDVGVVQRLLRVLFPRDRRADYRIPALLHRRWVNYHREFGCVAPRFLNLDGGKAPLKERRSMRNDEILAKVTGSAVLKNHAVSAHHGTGGASPLNPLPTSSTSSSAFAAPLHSGDFFGERSKQEKRPSTRDRLSEEMRQQLAASSDEGRTQSARRVSFAEAGVEMTARAPTSFGDDDGRSSRGGSEASSSTPGFARRVFDGVAARFASAPKSPPSTSPDSGTFVHSDPKGPAYAPLRVSSLSRSSSSSTVEGGREMLAESRARCLWAIKANYHVAFTHGRLTPHGLRVLVENVDMQTDDESRPLDEWERLEAHDLWPKARLSRIQYLNTYIPSERVRESVQGVIFRRMAFVFEVAYNFIHAHEDVEHALAAEEIVDAGPVQEALVEEVAKMQAMAKATIAEYIDVFPESANAIKTQVAASFVLVRQHELMKESREHGHITAKELGECERHINAARIKLSQHPYTEQMPPIKTLVRDVPFLRPLTEAQLDDLIHDDDACRSEILLAHQTLALEGERSLERRLEHHGRHGWFVIARGSVRLVHDREQHETSRSTATSEEVILSAGAVCCLEEQLLELPFTATYRTLSMVHLVFFDRKEMLALAERHDGVRRGLWWMVVLSALHDYADFQDLPKAALKALEKDATFVEVPELDGEPARYPSFRGRTSTTEGLSFSDRPRRANSRQSVFQSGWNKIKAARRASTFRSPERRPSGSQSPASPMSTMDEDDDEAPESPTSATTPGRNLRFKKSVSKVMKLGAVGLRKRGSESAPPPEPEPPHGTGYWARARTAMKAAEGFKSAAKLNQRGSSVVTVDAAHSLLLIRGTAVVYAERPPEERTRKSLARDALSMDVEDTPSSSSTALGRREVHAVCIVGIAAKESRAVRLSPGAKAFVLSDALLRAHVAGSGAASPVRSSVSVPVSAAALHQLHQRGKGLGPNTYAWLAKTLPSKGARPLTPASTAPTQSFQMTESTNSTGGFPIESTGGSLDIGDSADAQPVDHMAVLVDDDGEDSGAEDDAAPAAEEAAPELAVAATAP</sequence>
<feature type="transmembrane region" description="Helical" evidence="11">
    <location>
        <begin position="98"/>
        <end position="121"/>
    </location>
</feature>
<reference evidence="13 14" key="1">
    <citation type="submission" date="2024-03" db="EMBL/GenBank/DDBJ databases">
        <title>Aureococcus anophagefferens CCMP1851 and Kratosvirus quantuckense: Draft genome of a second virus-susceptible host strain in the model system.</title>
        <authorList>
            <person name="Chase E."/>
            <person name="Truchon A.R."/>
            <person name="Schepens W."/>
            <person name="Wilhelm S.W."/>
        </authorList>
    </citation>
    <scope>NUCLEOTIDE SEQUENCE [LARGE SCALE GENOMIC DNA]</scope>
    <source>
        <strain evidence="13 14">CCMP1851</strain>
    </source>
</reference>